<keyword evidence="9" id="KW-0520">NAD</keyword>
<dbReference type="Gene3D" id="3.40.50.720">
    <property type="entry name" value="NAD(P)-binding Rossmann-like Domain"/>
    <property type="match status" value="2"/>
</dbReference>
<dbReference type="PANTHER" id="PTHR42938:SF22">
    <property type="entry name" value="D-3-PHOSPHOGLYCERATE DEHYDROGENASE"/>
    <property type="match status" value="1"/>
</dbReference>
<accession>A0A267G0J3</accession>
<dbReference type="PROSITE" id="PS00670">
    <property type="entry name" value="D_2_HYDROXYACID_DH_2"/>
    <property type="match status" value="1"/>
</dbReference>
<comment type="pathway">
    <text evidence="1">Amino-acid biosynthesis; L-serine biosynthesis; L-serine from 3-phospho-D-glycerate: step 1/3.</text>
</comment>
<keyword evidence="8" id="KW-0560">Oxidoreductase</keyword>
<dbReference type="InterPro" id="IPR029752">
    <property type="entry name" value="D-isomer_DH_CS1"/>
</dbReference>
<dbReference type="GO" id="GO:0004617">
    <property type="term" value="F:phosphoglycerate dehydrogenase activity"/>
    <property type="evidence" value="ECO:0007669"/>
    <property type="project" value="UniProtKB-EC"/>
</dbReference>
<keyword evidence="7" id="KW-0007">Acetylation</keyword>
<feature type="non-terminal residue" evidence="14">
    <location>
        <position position="1"/>
    </location>
</feature>
<evidence type="ECO:0000259" key="13">
    <source>
        <dbReference type="Pfam" id="PF02826"/>
    </source>
</evidence>
<dbReference type="Pfam" id="PF02826">
    <property type="entry name" value="2-Hacid_dh_C"/>
    <property type="match status" value="1"/>
</dbReference>
<evidence type="ECO:0000259" key="12">
    <source>
        <dbReference type="Pfam" id="PF00389"/>
    </source>
</evidence>
<dbReference type="SUPFAM" id="SSF52283">
    <property type="entry name" value="Formate/glycerate dehydrogenase catalytic domain-like"/>
    <property type="match status" value="1"/>
</dbReference>
<proteinExistence type="inferred from homology"/>
<evidence type="ECO:0000256" key="9">
    <source>
        <dbReference type="ARBA" id="ARBA00023027"/>
    </source>
</evidence>
<dbReference type="EC" id="1.1.1.95" evidence="4"/>
<dbReference type="CDD" id="cd12173">
    <property type="entry name" value="PGDH_4"/>
    <property type="match status" value="1"/>
</dbReference>
<evidence type="ECO:0000256" key="10">
    <source>
        <dbReference type="ARBA" id="ARBA00048731"/>
    </source>
</evidence>
<gene>
    <name evidence="14" type="ORF">BOX15_Mlig017968g3</name>
</gene>
<comment type="subunit">
    <text evidence="3">Homotetramer.</text>
</comment>
<evidence type="ECO:0000256" key="11">
    <source>
        <dbReference type="SAM" id="MobiDB-lite"/>
    </source>
</evidence>
<dbReference type="Pfam" id="PF00389">
    <property type="entry name" value="2-Hacid_dh"/>
    <property type="match status" value="1"/>
</dbReference>
<evidence type="ECO:0000256" key="3">
    <source>
        <dbReference type="ARBA" id="ARBA00011881"/>
    </source>
</evidence>
<evidence type="ECO:0000313" key="14">
    <source>
        <dbReference type="EMBL" id="PAA79608.1"/>
    </source>
</evidence>
<evidence type="ECO:0000256" key="7">
    <source>
        <dbReference type="ARBA" id="ARBA00022990"/>
    </source>
</evidence>
<evidence type="ECO:0000256" key="5">
    <source>
        <dbReference type="ARBA" id="ARBA00021582"/>
    </source>
</evidence>
<dbReference type="STRING" id="282301.A0A267G0J3"/>
<feature type="domain" description="D-isomer specific 2-hydroxyacid dehydrogenase NAD-binding" evidence="13">
    <location>
        <begin position="205"/>
        <end position="378"/>
    </location>
</feature>
<evidence type="ECO:0000256" key="1">
    <source>
        <dbReference type="ARBA" id="ARBA00005216"/>
    </source>
</evidence>
<evidence type="ECO:0000313" key="15">
    <source>
        <dbReference type="Proteomes" id="UP000215902"/>
    </source>
</evidence>
<comment type="catalytic activity">
    <reaction evidence="10">
        <text>(2R)-3-phosphoglycerate + NAD(+) = 3-phosphooxypyruvate + NADH + H(+)</text>
        <dbReference type="Rhea" id="RHEA:12641"/>
        <dbReference type="ChEBI" id="CHEBI:15378"/>
        <dbReference type="ChEBI" id="CHEBI:18110"/>
        <dbReference type="ChEBI" id="CHEBI:57540"/>
        <dbReference type="ChEBI" id="CHEBI:57945"/>
        <dbReference type="ChEBI" id="CHEBI:58272"/>
        <dbReference type="EC" id="1.1.1.95"/>
    </reaction>
</comment>
<evidence type="ECO:0000256" key="8">
    <source>
        <dbReference type="ARBA" id="ARBA00023002"/>
    </source>
</evidence>
<evidence type="ECO:0000256" key="2">
    <source>
        <dbReference type="ARBA" id="ARBA00005854"/>
    </source>
</evidence>
<keyword evidence="15" id="KW-1185">Reference proteome</keyword>
<dbReference type="InterPro" id="IPR036291">
    <property type="entry name" value="NAD(P)-bd_dom_sf"/>
</dbReference>
<name>A0A267G0J3_9PLAT</name>
<feature type="region of interest" description="Disordered" evidence="11">
    <location>
        <begin position="1"/>
        <end position="28"/>
    </location>
</feature>
<comment type="similarity">
    <text evidence="2">Belongs to the D-isomer specific 2-hydroxyacid dehydrogenase family.</text>
</comment>
<dbReference type="GO" id="GO:0051287">
    <property type="term" value="F:NAD binding"/>
    <property type="evidence" value="ECO:0007669"/>
    <property type="project" value="InterPro"/>
</dbReference>
<dbReference type="PROSITE" id="PS00065">
    <property type="entry name" value="D_2_HYDROXYACID_DH_1"/>
    <property type="match status" value="1"/>
</dbReference>
<dbReference type="OrthoDB" id="1621027at2759"/>
<dbReference type="EMBL" id="NIVC01000625">
    <property type="protein sequence ID" value="PAA79608.1"/>
    <property type="molecule type" value="Genomic_DNA"/>
</dbReference>
<protein>
    <recommendedName>
        <fullName evidence="5">D-3-phosphoglycerate dehydrogenase</fullName>
        <ecNumber evidence="4">1.1.1.95</ecNumber>
    </recommendedName>
</protein>
<organism evidence="14 15">
    <name type="scientific">Macrostomum lignano</name>
    <dbReference type="NCBI Taxonomy" id="282301"/>
    <lineage>
        <taxon>Eukaryota</taxon>
        <taxon>Metazoa</taxon>
        <taxon>Spiralia</taxon>
        <taxon>Lophotrochozoa</taxon>
        <taxon>Platyhelminthes</taxon>
        <taxon>Rhabditophora</taxon>
        <taxon>Macrostomorpha</taxon>
        <taxon>Macrostomida</taxon>
        <taxon>Macrostomidae</taxon>
        <taxon>Macrostomum</taxon>
    </lineage>
</organism>
<comment type="caution">
    <text evidence="14">The sequence shown here is derived from an EMBL/GenBank/DDBJ whole genome shotgun (WGS) entry which is preliminary data.</text>
</comment>
<dbReference type="InterPro" id="IPR006139">
    <property type="entry name" value="D-isomer_2_OHA_DH_cat_dom"/>
</dbReference>
<dbReference type="InterPro" id="IPR029753">
    <property type="entry name" value="D-isomer_DH_CS"/>
</dbReference>
<dbReference type="InterPro" id="IPR006140">
    <property type="entry name" value="D-isomer_DH_NAD-bd"/>
</dbReference>
<dbReference type="FunFam" id="3.40.50.720:FF:000021">
    <property type="entry name" value="D-3-phosphoglycerate dehydrogenase"/>
    <property type="match status" value="1"/>
</dbReference>
<evidence type="ECO:0000256" key="6">
    <source>
        <dbReference type="ARBA" id="ARBA00022553"/>
    </source>
</evidence>
<keyword evidence="6" id="KW-0597">Phosphoprotein</keyword>
<reference evidence="14 15" key="1">
    <citation type="submission" date="2017-06" db="EMBL/GenBank/DDBJ databases">
        <title>A platform for efficient transgenesis in Macrostomum lignano, a flatworm model organism for stem cell research.</title>
        <authorList>
            <person name="Berezikov E."/>
        </authorList>
    </citation>
    <scope>NUCLEOTIDE SEQUENCE [LARGE SCALE GENOMIC DNA]</scope>
    <source>
        <strain evidence="14">DV1</strain>
        <tissue evidence="14">Whole organism</tissue>
    </source>
</reference>
<dbReference type="FunFam" id="3.40.50.720:FF:000616">
    <property type="entry name" value="D-3-phosphoglycerate dehydrogenase 2 chloroplastic"/>
    <property type="match status" value="1"/>
</dbReference>
<evidence type="ECO:0000256" key="4">
    <source>
        <dbReference type="ARBA" id="ARBA00013143"/>
    </source>
</evidence>
<dbReference type="SUPFAM" id="SSF51735">
    <property type="entry name" value="NAD(P)-binding Rossmann-fold domains"/>
    <property type="match status" value="1"/>
</dbReference>
<dbReference type="PANTHER" id="PTHR42938">
    <property type="entry name" value="FORMATE DEHYDROGENASE 1"/>
    <property type="match status" value="1"/>
</dbReference>
<dbReference type="AlphaFoldDB" id="A0A267G0J3"/>
<sequence length="607" mass="63223">GCAATRAVRDRGVSPPALPDTPRNPKPKKVELRAAVYGGPAKRGGAAALSRINRTPLRCALSCLSLSLSPFSSEFFLSQKSARHPRTMSESAVQFPLRRVLLSDDVDPRCVAILADAGIDAQLKVGLAPDALIAELTSGGYEGLVVRSATKVTRQVLEAATALRVVGRAGTGVDNIDLNAASERGVLVLNAPGGNTVSAAEHACTLLLGLTRRVHLADASMRAGRWDRKKFLGTELHGKTLAVVGLGRIGREVANRMRAFGMRTIGYDPMVTPEQAKEFGVEWMELDKLWPEADAVTLHVPLLPHTENLVNARVLASCRRGVFIINAARGGLVQEGDLLAALESGQCGGAGLDVFAVEPPQDARLLQHERVLTTPHLGASTIEAQSRVAVEIAEQFVRLARGEGVHGAVNGEGLAANPETAAWQLLARRLAQLAAAGVAAGLAGPNGDRLRLRLRAPAALARLARPLQAAAAAGALATRGESRGLVGAVAAANKQGIDVDFEVAEAEVVKKGAAAPTTLEIDCPDRRPGWSVGGVGSGPALTRCCGRELSQPLVLDGTVALLQAGAAQLPPVQRLLAAARSADGSCVVCRLDGPAAVEGSQLCVTFS</sequence>
<feature type="domain" description="D-isomer specific 2-hydroxyacid dehydrogenase catalytic" evidence="12">
    <location>
        <begin position="100"/>
        <end position="410"/>
    </location>
</feature>
<dbReference type="Proteomes" id="UP000215902">
    <property type="component" value="Unassembled WGS sequence"/>
</dbReference>